<dbReference type="Proteomes" id="UP000184731">
    <property type="component" value="Chromosome"/>
</dbReference>
<organism evidence="1 2">
    <name type="scientific">Silvanigrella aquatica</name>
    <dbReference type="NCBI Taxonomy" id="1915309"/>
    <lineage>
        <taxon>Bacteria</taxon>
        <taxon>Pseudomonadati</taxon>
        <taxon>Bdellovibrionota</taxon>
        <taxon>Oligoflexia</taxon>
        <taxon>Silvanigrellales</taxon>
        <taxon>Silvanigrellaceae</taxon>
        <taxon>Silvanigrella</taxon>
    </lineage>
</organism>
<dbReference type="OrthoDB" id="5605951at2"/>
<keyword evidence="2" id="KW-1185">Reference proteome</keyword>
<evidence type="ECO:0000313" key="2">
    <source>
        <dbReference type="Proteomes" id="UP000184731"/>
    </source>
</evidence>
<dbReference type="RefSeq" id="WP_148697615.1">
    <property type="nucleotide sequence ID" value="NZ_CP017834.1"/>
</dbReference>
<proteinExistence type="predicted"/>
<dbReference type="InterPro" id="IPR007577">
    <property type="entry name" value="GlycoTrfase_DXD_sugar-bd_CS"/>
</dbReference>
<gene>
    <name evidence="1" type="ORF">AXG55_08110</name>
</gene>
<dbReference type="EMBL" id="CP017834">
    <property type="protein sequence ID" value="APJ03872.1"/>
    <property type="molecule type" value="Genomic_DNA"/>
</dbReference>
<sequence length="336" mass="40131">MINKIHYIWIGSIIPEKYIYNISYPYFNSDNNIYIWTDQPIKNEKKFRDYLGYSSNLPMKRLYFYDINILDSYCKEFLFPRLDFTERKTFINSMMLEYNFYPDRIIPHYDLAVFKRLGNLATLSDILRLIILYKEGGIYIDCDNTFRGQSYHSNDINKTKLALKRKRTEKFKIHLPHKNILYSNQKWFGNSILASHSKAEGTLKMFRNTLNAIFQQLNNKEKSKYFTDKNLLSEKFRGDSQYKHFLDQLLKNKIINSDSDLRRFGKFKSTKLKNMNEDFRVYECSIPFIYPYAALAIAIGPDKLQEFEDSEINKLSSDFTFDIEGFIKLNSDQEWL</sequence>
<accession>A0A1L4D0X7</accession>
<dbReference type="Pfam" id="PF04488">
    <property type="entry name" value="Gly_transf_sug"/>
    <property type="match status" value="1"/>
</dbReference>
<dbReference type="InterPro" id="IPR029044">
    <property type="entry name" value="Nucleotide-diphossugar_trans"/>
</dbReference>
<name>A0A1L4D0X7_9BACT</name>
<dbReference type="SUPFAM" id="SSF53448">
    <property type="entry name" value="Nucleotide-diphospho-sugar transferases"/>
    <property type="match status" value="1"/>
</dbReference>
<protein>
    <submittedName>
        <fullName evidence="1">Uncharacterized protein</fullName>
    </submittedName>
</protein>
<dbReference type="KEGG" id="saqi:AXG55_08110"/>
<dbReference type="Gene3D" id="3.90.550.20">
    <property type="match status" value="1"/>
</dbReference>
<reference evidence="1 2" key="1">
    <citation type="submission" date="2016-10" db="EMBL/GenBank/DDBJ databases">
        <title>Silvanigrella aquatica sp. nov., isolated from a freshwater lake located in the Black Forest, Germany, description of Silvanigrellaceae fam. nov., Silvanigrellales ord. nov., reclassification of the order Bdellovibrionales in the class Oligoflexia, reclassification of the families Bacteriovoracaceae and Halobacteriovoraceae in the new order Bacteriovoracales ord. nov., and reclassification of the family Pseudobacteriovoracaceae in the order Oligoflexiales.</title>
        <authorList>
            <person name="Hahn M.W."/>
            <person name="Schmidt J."/>
            <person name="Koll U."/>
            <person name="Rohde M."/>
            <person name="Verbag S."/>
            <person name="Pitt A."/>
            <person name="Nakai R."/>
            <person name="Naganuma T."/>
            <person name="Lang E."/>
        </authorList>
    </citation>
    <scope>NUCLEOTIDE SEQUENCE [LARGE SCALE GENOMIC DNA]</scope>
    <source>
        <strain evidence="1 2">MWH-Nonnen-W8red</strain>
    </source>
</reference>
<evidence type="ECO:0000313" key="1">
    <source>
        <dbReference type="EMBL" id="APJ03872.1"/>
    </source>
</evidence>
<dbReference type="STRING" id="1915309.AXG55_08110"/>
<dbReference type="AlphaFoldDB" id="A0A1L4D0X7"/>